<organism evidence="2 3">
    <name type="scientific">Phyllosticta capitalensis</name>
    <dbReference type="NCBI Taxonomy" id="121624"/>
    <lineage>
        <taxon>Eukaryota</taxon>
        <taxon>Fungi</taxon>
        <taxon>Dikarya</taxon>
        <taxon>Ascomycota</taxon>
        <taxon>Pezizomycotina</taxon>
        <taxon>Dothideomycetes</taxon>
        <taxon>Dothideomycetes incertae sedis</taxon>
        <taxon>Botryosphaeriales</taxon>
        <taxon>Phyllostictaceae</taxon>
        <taxon>Phyllosticta</taxon>
    </lineage>
</organism>
<evidence type="ECO:0000256" key="1">
    <source>
        <dbReference type="SAM" id="MobiDB-lite"/>
    </source>
</evidence>
<dbReference type="Proteomes" id="UP001492380">
    <property type="component" value="Unassembled WGS sequence"/>
</dbReference>
<proteinExistence type="predicted"/>
<comment type="caution">
    <text evidence="2">The sequence shown here is derived from an EMBL/GenBank/DDBJ whole genome shotgun (WGS) entry which is preliminary data.</text>
</comment>
<gene>
    <name evidence="2" type="ORF">HDK90DRAFT_515712</name>
</gene>
<feature type="region of interest" description="Disordered" evidence="1">
    <location>
        <begin position="250"/>
        <end position="272"/>
    </location>
</feature>
<dbReference type="EMBL" id="JBBWRZ010000015">
    <property type="protein sequence ID" value="KAK8222651.1"/>
    <property type="molecule type" value="Genomic_DNA"/>
</dbReference>
<evidence type="ECO:0000313" key="3">
    <source>
        <dbReference type="Proteomes" id="UP001492380"/>
    </source>
</evidence>
<feature type="region of interest" description="Disordered" evidence="1">
    <location>
        <begin position="301"/>
        <end position="324"/>
    </location>
</feature>
<accession>A0ABR1Y8K4</accession>
<name>A0ABR1Y8K4_9PEZI</name>
<evidence type="ECO:0000313" key="2">
    <source>
        <dbReference type="EMBL" id="KAK8222651.1"/>
    </source>
</evidence>
<feature type="region of interest" description="Disordered" evidence="1">
    <location>
        <begin position="1"/>
        <end position="38"/>
    </location>
</feature>
<protein>
    <recommendedName>
        <fullName evidence="4">C2H2-type domain-containing protein</fullName>
    </recommendedName>
</protein>
<sequence>MARFPPALSSPTSSNSHGDTPHTSPIHKQGPDVLPYPPRRGQLSQVPCGFEPIGGARLSERFSIDFCNQERALNLSILTVSGPALHLCRILYDTTLVRVQLPPNSAPWHPQTRLWMRALLDVQPLASVRTLPRTPPPPEAFEHANLDALFGPVRPLTIDEQLVITLQEPVDTKVLNWRENVEGQLPLGEMGPSDEVIESELPTQAQDPVNDEDDMASPESPFMRDLTPEPLQVNLNPGTAIEYQHYPFAQPENKTVPAPEPREEKSDSETQESLDNLVNAGRNWPCPNGCGNHYKSKHTANRHARDCNGTSRGQRGLRVAKDATQETSIQPVNKAERTCPCPNAANGCKKLFFGAGVAKTHARKCPFTNPDERDQRTWPCPTNADKVCDKLFYTQAVARNHGKGCTSNGG</sequence>
<feature type="region of interest" description="Disordered" evidence="1">
    <location>
        <begin position="201"/>
        <end position="227"/>
    </location>
</feature>
<keyword evidence="3" id="KW-1185">Reference proteome</keyword>
<reference evidence="2 3" key="1">
    <citation type="submission" date="2024-04" db="EMBL/GenBank/DDBJ databases">
        <title>Phyllosticta paracitricarpa is synonymous to the EU quarantine fungus P. citricarpa based on phylogenomic analyses.</title>
        <authorList>
            <consortium name="Lawrence Berkeley National Laboratory"/>
            <person name="Van Ingen-Buijs V.A."/>
            <person name="Van Westerhoven A.C."/>
            <person name="Haridas S."/>
            <person name="Skiadas P."/>
            <person name="Martin F."/>
            <person name="Groenewald J.Z."/>
            <person name="Crous P.W."/>
            <person name="Seidl M.F."/>
        </authorList>
    </citation>
    <scope>NUCLEOTIDE SEQUENCE [LARGE SCALE GENOMIC DNA]</scope>
    <source>
        <strain evidence="2 3">CBS 123374</strain>
    </source>
</reference>
<evidence type="ECO:0008006" key="4">
    <source>
        <dbReference type="Google" id="ProtNLM"/>
    </source>
</evidence>
<feature type="compositionally biased region" description="Polar residues" evidence="1">
    <location>
        <begin position="9"/>
        <end position="23"/>
    </location>
</feature>